<evidence type="ECO:0000313" key="1">
    <source>
        <dbReference type="EMBL" id="ODG91220.1"/>
    </source>
</evidence>
<accession>A0ABX2ZNB5</accession>
<reference evidence="1 2" key="1">
    <citation type="submission" date="2016-07" db="EMBL/GenBank/DDBJ databases">
        <authorList>
            <person name="Townsley L."/>
            <person name="Shank E.A."/>
        </authorList>
    </citation>
    <scope>NUCLEOTIDE SEQUENCE [LARGE SCALE GENOMIC DNA]</scope>
    <source>
        <strain evidence="1 2">CH01</strain>
    </source>
</reference>
<dbReference type="Proteomes" id="UP000094580">
    <property type="component" value="Unassembled WGS sequence"/>
</dbReference>
<evidence type="ECO:0000313" key="2">
    <source>
        <dbReference type="Proteomes" id="UP000094580"/>
    </source>
</evidence>
<proteinExistence type="predicted"/>
<gene>
    <name evidence="1" type="ORF">BED47_08215</name>
</gene>
<organism evidence="1 2">
    <name type="scientific">Gottfriedia luciferensis</name>
    <dbReference type="NCBI Taxonomy" id="178774"/>
    <lineage>
        <taxon>Bacteria</taxon>
        <taxon>Bacillati</taxon>
        <taxon>Bacillota</taxon>
        <taxon>Bacilli</taxon>
        <taxon>Bacillales</taxon>
        <taxon>Bacillaceae</taxon>
        <taxon>Gottfriedia</taxon>
    </lineage>
</organism>
<name>A0ABX2ZNB5_9BACI</name>
<comment type="caution">
    <text evidence="1">The sequence shown here is derived from an EMBL/GenBank/DDBJ whole genome shotgun (WGS) entry which is preliminary data.</text>
</comment>
<dbReference type="EMBL" id="MDKC01000032">
    <property type="protein sequence ID" value="ODG91220.1"/>
    <property type="molecule type" value="Genomic_DNA"/>
</dbReference>
<protein>
    <submittedName>
        <fullName evidence="1">Uncharacterized protein</fullName>
    </submittedName>
</protein>
<keyword evidence="2" id="KW-1185">Reference proteome</keyword>
<sequence>MYKDPRKEKLFEYRKGLKSVHYDKEVKEVRKDDYRKYRNRMNHLIRIEKYDLIHKYMKTSGWLTW</sequence>